<evidence type="ECO:0000259" key="2">
    <source>
        <dbReference type="PROSITE" id="PS50181"/>
    </source>
</evidence>
<sequence>MGKVSPKDGQCKLPKQKRRSKSTKSMYLRPGALAQLRYTKVSAAKCCTDLWKKRVVVRNADNANEEVVLPNNVNDESSMVLSPVRYCLGAATSPMDLAKQNTLQMTPKTPEAVEGISESRLESLPLDLLVKILCHLQHDQLYSVFHVSQKIRKAVILARQFHFNYTTPDRMRHDRLGAMTPLPVDHWPFASKGDGKSSWVHSPHTPQAPKHGPRPPSRLKFTEMEQIAAVLFPESAFPSRCLVPSVIPKPLCKSLGSNRVLFYEDELCQAVSQNKLL</sequence>
<comment type="caution">
    <text evidence="3">The sequence shown here is derived from an EMBL/GenBank/DDBJ whole genome shotgun (WGS) entry which is preliminary data.</text>
</comment>
<evidence type="ECO:0000313" key="4">
    <source>
        <dbReference type="Proteomes" id="UP000187609"/>
    </source>
</evidence>
<dbReference type="EMBL" id="MJEQ01004736">
    <property type="protein sequence ID" value="OIT20948.1"/>
    <property type="molecule type" value="Genomic_DNA"/>
</dbReference>
<dbReference type="InterPro" id="IPR001810">
    <property type="entry name" value="F-box_dom"/>
</dbReference>
<keyword evidence="4" id="KW-1185">Reference proteome</keyword>
<feature type="region of interest" description="Disordered" evidence="1">
    <location>
        <begin position="195"/>
        <end position="218"/>
    </location>
</feature>
<dbReference type="OMA" id="WPFASKG"/>
<dbReference type="PANTHER" id="PTHR34049:SF9">
    <property type="entry name" value="F-BOX PROTEIN"/>
    <property type="match status" value="1"/>
</dbReference>
<reference evidence="3" key="1">
    <citation type="submission" date="2016-11" db="EMBL/GenBank/DDBJ databases">
        <title>The genome of Nicotiana attenuata.</title>
        <authorList>
            <person name="Xu S."/>
            <person name="Brockmoeller T."/>
            <person name="Gaquerel E."/>
            <person name="Navarro A."/>
            <person name="Kuhl H."/>
            <person name="Gase K."/>
            <person name="Ling Z."/>
            <person name="Zhou W."/>
            <person name="Kreitzer C."/>
            <person name="Stanke M."/>
            <person name="Tang H."/>
            <person name="Lyons E."/>
            <person name="Pandey P."/>
            <person name="Pandey S.P."/>
            <person name="Timmermann B."/>
            <person name="Baldwin I.T."/>
        </authorList>
    </citation>
    <scope>NUCLEOTIDE SEQUENCE [LARGE SCALE GENOMIC DNA]</scope>
    <source>
        <strain evidence="3">UT</strain>
    </source>
</reference>
<dbReference type="PANTHER" id="PTHR34049">
    <property type="entry name" value="F-BOX PROTEIN SKIP27"/>
    <property type="match status" value="1"/>
</dbReference>
<dbReference type="STRING" id="49451.A0A1J6JWW9"/>
<dbReference type="InterPro" id="IPR036047">
    <property type="entry name" value="F-box-like_dom_sf"/>
</dbReference>
<name>A0A1J6JWW9_NICAT</name>
<protein>
    <submittedName>
        <fullName evidence="3">F-box protein</fullName>
    </submittedName>
</protein>
<dbReference type="Proteomes" id="UP000187609">
    <property type="component" value="Unassembled WGS sequence"/>
</dbReference>
<proteinExistence type="predicted"/>
<evidence type="ECO:0000256" key="1">
    <source>
        <dbReference type="SAM" id="MobiDB-lite"/>
    </source>
</evidence>
<dbReference type="AlphaFoldDB" id="A0A1J6JWW9"/>
<dbReference type="Gramene" id="OIT20948">
    <property type="protein sequence ID" value="OIT20948"/>
    <property type="gene ID" value="A4A49_36056"/>
</dbReference>
<dbReference type="KEGG" id="nau:109219521"/>
<accession>A0A1J6JWW9</accession>
<dbReference type="PROSITE" id="PS50181">
    <property type="entry name" value="FBOX"/>
    <property type="match status" value="1"/>
</dbReference>
<gene>
    <name evidence="3" type="ORF">A4A49_36056</name>
</gene>
<evidence type="ECO:0000313" key="3">
    <source>
        <dbReference type="EMBL" id="OIT20948.1"/>
    </source>
</evidence>
<dbReference type="InterPro" id="IPR045286">
    <property type="entry name" value="FBS1-like"/>
</dbReference>
<feature type="compositionally biased region" description="Basic and acidic residues" evidence="1">
    <location>
        <begin position="1"/>
        <end position="10"/>
    </location>
</feature>
<feature type="region of interest" description="Disordered" evidence="1">
    <location>
        <begin position="1"/>
        <end position="26"/>
    </location>
</feature>
<feature type="domain" description="F-box" evidence="2">
    <location>
        <begin position="118"/>
        <end position="166"/>
    </location>
</feature>
<dbReference type="OrthoDB" id="514005at2759"/>
<organism evidence="3 4">
    <name type="scientific">Nicotiana attenuata</name>
    <name type="common">Coyote tobacco</name>
    <dbReference type="NCBI Taxonomy" id="49451"/>
    <lineage>
        <taxon>Eukaryota</taxon>
        <taxon>Viridiplantae</taxon>
        <taxon>Streptophyta</taxon>
        <taxon>Embryophyta</taxon>
        <taxon>Tracheophyta</taxon>
        <taxon>Spermatophyta</taxon>
        <taxon>Magnoliopsida</taxon>
        <taxon>eudicotyledons</taxon>
        <taxon>Gunneridae</taxon>
        <taxon>Pentapetalae</taxon>
        <taxon>asterids</taxon>
        <taxon>lamiids</taxon>
        <taxon>Solanales</taxon>
        <taxon>Solanaceae</taxon>
        <taxon>Nicotianoideae</taxon>
        <taxon>Nicotianeae</taxon>
        <taxon>Nicotiana</taxon>
    </lineage>
</organism>
<dbReference type="SUPFAM" id="SSF81383">
    <property type="entry name" value="F-box domain"/>
    <property type="match status" value="1"/>
</dbReference>
<dbReference type="SMR" id="A0A1J6JWW9"/>